<dbReference type="Gene3D" id="3.30.559.10">
    <property type="entry name" value="Chloramphenicol acetyltransferase-like domain"/>
    <property type="match status" value="1"/>
</dbReference>
<proteinExistence type="predicted"/>
<organism evidence="2 3">
    <name type="scientific">Microbispora siamensis</name>
    <dbReference type="NCBI Taxonomy" id="564413"/>
    <lineage>
        <taxon>Bacteria</taxon>
        <taxon>Bacillati</taxon>
        <taxon>Actinomycetota</taxon>
        <taxon>Actinomycetes</taxon>
        <taxon>Streptosporangiales</taxon>
        <taxon>Streptosporangiaceae</taxon>
        <taxon>Microbispora</taxon>
    </lineage>
</organism>
<gene>
    <name evidence="2" type="ORF">Msi02_24620</name>
</gene>
<evidence type="ECO:0000313" key="3">
    <source>
        <dbReference type="Proteomes" id="UP000660454"/>
    </source>
</evidence>
<feature type="domain" description="Condensation" evidence="1">
    <location>
        <begin position="85"/>
        <end position="305"/>
    </location>
</feature>
<dbReference type="InterPro" id="IPR023213">
    <property type="entry name" value="CAT-like_dom_sf"/>
</dbReference>
<protein>
    <recommendedName>
        <fullName evidence="1">Condensation domain-containing protein</fullName>
    </recommendedName>
</protein>
<reference evidence="2 3" key="1">
    <citation type="submission" date="2021-01" db="EMBL/GenBank/DDBJ databases">
        <title>Whole genome shotgun sequence of Microbispora siamensis NBRC 104113.</title>
        <authorList>
            <person name="Komaki H."/>
            <person name="Tamura T."/>
        </authorList>
    </citation>
    <scope>NUCLEOTIDE SEQUENCE [LARGE SCALE GENOMIC DNA]</scope>
    <source>
        <strain evidence="2 3">NBRC 104113</strain>
    </source>
</reference>
<dbReference type="EMBL" id="BOOF01000011">
    <property type="protein sequence ID" value="GIH61645.1"/>
    <property type="molecule type" value="Genomic_DNA"/>
</dbReference>
<dbReference type="InterPro" id="IPR001242">
    <property type="entry name" value="Condensation_dom"/>
</dbReference>
<evidence type="ECO:0000313" key="2">
    <source>
        <dbReference type="EMBL" id="GIH61645.1"/>
    </source>
</evidence>
<keyword evidence="3" id="KW-1185">Reference proteome</keyword>
<evidence type="ECO:0000259" key="1">
    <source>
        <dbReference type="Pfam" id="PF00668"/>
    </source>
</evidence>
<name>A0ABQ4GJV0_9ACTN</name>
<sequence>MIGRVAHVEFAGPGSALLTAPLTWGQRAIWEAIVRTAPDDRYFNFGRVLKVPGSRTVAEVCTALAALVERHGAFRTTMSDALRTTMSDAFRTMPAEPYGRAEPYQRLAEKGRLPIEVTTEDPDRVLDELAARPFDYFGEWPLRVALVLDGDRVAHVVLVFCHLAADGLGAAAALRDLRMLLLRGPGARLPGAAQPLDLARWQAGPEGRRAAETAAAHWEREYRRIPPTMFAAPSGSPAEPPVWRALLRSPALELAVRSIAAAHAASTSTVLLTAVTELVGRFTGHETCAVLPISANRFRRDTTDIVATMSQEGLFTLDRRGASFAGLLRAAGPAALRAYRSAYHDPADRNRITASAGAERGEPVHPYCCFNDMRFADPGPARCDPAEITAALARTSVTWPMSQDKLNCRFCVHLTTEGVSLTADTRYLSRPDMERYLRELESLLVEAAVG</sequence>
<dbReference type="RefSeq" id="WP_239108349.1">
    <property type="nucleotide sequence ID" value="NZ_BOOF01000011.1"/>
</dbReference>
<dbReference type="Pfam" id="PF00668">
    <property type="entry name" value="Condensation"/>
    <property type="match status" value="1"/>
</dbReference>
<accession>A0ABQ4GJV0</accession>
<comment type="caution">
    <text evidence="2">The sequence shown here is derived from an EMBL/GenBank/DDBJ whole genome shotgun (WGS) entry which is preliminary data.</text>
</comment>
<dbReference type="Proteomes" id="UP000660454">
    <property type="component" value="Unassembled WGS sequence"/>
</dbReference>
<dbReference type="Gene3D" id="3.30.559.30">
    <property type="entry name" value="Nonribosomal peptide synthetase, condensation domain"/>
    <property type="match status" value="1"/>
</dbReference>
<dbReference type="SUPFAM" id="SSF52777">
    <property type="entry name" value="CoA-dependent acyltransferases"/>
    <property type="match status" value="2"/>
</dbReference>